<dbReference type="SUPFAM" id="SSF50129">
    <property type="entry name" value="GroES-like"/>
    <property type="match status" value="1"/>
</dbReference>
<dbReference type="Gene3D" id="3.40.50.720">
    <property type="entry name" value="NAD(P)-binding Rossmann-like Domain"/>
    <property type="match status" value="1"/>
</dbReference>
<dbReference type="AlphaFoldDB" id="A0ABD0SDN4"/>
<feature type="domain" description="Enoyl reductase (ER)" evidence="2">
    <location>
        <begin position="141"/>
        <end position="481"/>
    </location>
</feature>
<dbReference type="PANTHER" id="PTHR11695">
    <property type="entry name" value="ALCOHOL DEHYDROGENASE RELATED"/>
    <property type="match status" value="1"/>
</dbReference>
<feature type="transmembrane region" description="Helical" evidence="1">
    <location>
        <begin position="104"/>
        <end position="127"/>
    </location>
</feature>
<sequence>MDELKHRAGEKLEALHIAAKTAADGGKTRVNDVVTTASETIRKLREAFQELWQNELFMESRARVAAWTRDTIERIKEGAPPLSPVLLYEELVALFKDRVWRRSLFIFVCGAAVGGGAGLCVGLRAAARAPAGPHARALHSHADQSVILVEDAVAPGAGTGEVLVRVQAFSVCPVDRGVLRGRGSALRALLARGQLTVGRGFTGVVLDVGPGVSELEMGDEVWGCVSEWAGGAASELLTVRSTRVCKRPRSMSADSAATLPWAGAQALAALETLELTPDNAKGKRVAICGAASGEGCVLIQLLSAWGAHLTVLAPRHAAMTLEDLGAQEFVDMDEQGSCWQALEHVAARSGPWHAALACPGAVAASAYPNNAAALLKATAPRDAIVDLRPRPFISDRLPAPLSLVFAVSFYSLRALRWLLGMGTHTDWLEERHKLAPGLGALTQLVDSGRLAPVLDKVYMPQDFENALAHACSEDAIGTTVIRFP</sequence>
<evidence type="ECO:0000313" key="3">
    <source>
        <dbReference type="EMBL" id="KAL0812148.1"/>
    </source>
</evidence>
<evidence type="ECO:0000313" key="4">
    <source>
        <dbReference type="Proteomes" id="UP001549921"/>
    </source>
</evidence>
<keyword evidence="1" id="KW-0812">Transmembrane</keyword>
<dbReference type="SUPFAM" id="SSF51735">
    <property type="entry name" value="NAD(P)-binding Rossmann-fold domains"/>
    <property type="match status" value="1"/>
</dbReference>
<proteinExistence type="predicted"/>
<dbReference type="InterPro" id="IPR013154">
    <property type="entry name" value="ADH-like_N"/>
</dbReference>
<gene>
    <name evidence="3" type="ORF">ABMA28_009526</name>
</gene>
<organism evidence="3 4">
    <name type="scientific">Loxostege sticticalis</name>
    <name type="common">Beet webworm moth</name>
    <dbReference type="NCBI Taxonomy" id="481309"/>
    <lineage>
        <taxon>Eukaryota</taxon>
        <taxon>Metazoa</taxon>
        <taxon>Ecdysozoa</taxon>
        <taxon>Arthropoda</taxon>
        <taxon>Hexapoda</taxon>
        <taxon>Insecta</taxon>
        <taxon>Pterygota</taxon>
        <taxon>Neoptera</taxon>
        <taxon>Endopterygota</taxon>
        <taxon>Lepidoptera</taxon>
        <taxon>Glossata</taxon>
        <taxon>Ditrysia</taxon>
        <taxon>Pyraloidea</taxon>
        <taxon>Crambidae</taxon>
        <taxon>Pyraustinae</taxon>
        <taxon>Loxostege</taxon>
    </lineage>
</organism>
<dbReference type="InterPro" id="IPR036291">
    <property type="entry name" value="NAD(P)-bd_dom_sf"/>
</dbReference>
<evidence type="ECO:0000256" key="1">
    <source>
        <dbReference type="SAM" id="Phobius"/>
    </source>
</evidence>
<evidence type="ECO:0000259" key="2">
    <source>
        <dbReference type="SMART" id="SM00829"/>
    </source>
</evidence>
<comment type="caution">
    <text evidence="3">The sequence shown here is derived from an EMBL/GenBank/DDBJ whole genome shotgun (WGS) entry which is preliminary data.</text>
</comment>
<dbReference type="Pfam" id="PF08240">
    <property type="entry name" value="ADH_N"/>
    <property type="match status" value="1"/>
</dbReference>
<protein>
    <recommendedName>
        <fullName evidence="2">Enoyl reductase (ER) domain-containing protein</fullName>
    </recommendedName>
</protein>
<dbReference type="SMART" id="SM00829">
    <property type="entry name" value="PKS_ER"/>
    <property type="match status" value="1"/>
</dbReference>
<keyword evidence="1" id="KW-1133">Transmembrane helix</keyword>
<keyword evidence="1" id="KW-0472">Membrane</keyword>
<dbReference type="InterPro" id="IPR020843">
    <property type="entry name" value="ER"/>
</dbReference>
<dbReference type="InterPro" id="IPR011032">
    <property type="entry name" value="GroES-like_sf"/>
</dbReference>
<dbReference type="InterPro" id="IPR050700">
    <property type="entry name" value="YIM1/Zinc_Alcohol_DH_Fams"/>
</dbReference>
<dbReference type="Gene3D" id="3.90.180.10">
    <property type="entry name" value="Medium-chain alcohol dehydrogenases, catalytic domain"/>
    <property type="match status" value="1"/>
</dbReference>
<dbReference type="PANTHER" id="PTHR11695:SF645">
    <property type="entry name" value="RETICULON-4-INTERACTING PROTEIN 1, MITOCHONDRIAL-LIKE PROTEIN"/>
    <property type="match status" value="1"/>
</dbReference>
<accession>A0ABD0SDN4</accession>
<dbReference type="Proteomes" id="UP001549921">
    <property type="component" value="Unassembled WGS sequence"/>
</dbReference>
<reference evidence="3 4" key="1">
    <citation type="submission" date="2024-06" db="EMBL/GenBank/DDBJ databases">
        <title>A chromosome-level genome assembly of beet webworm, Loxostege sticticalis.</title>
        <authorList>
            <person name="Zhang Y."/>
        </authorList>
    </citation>
    <scope>NUCLEOTIDE SEQUENCE [LARGE SCALE GENOMIC DNA]</scope>
    <source>
        <strain evidence="3">AQ028</strain>
        <tissue evidence="3">Male pupae</tissue>
    </source>
</reference>
<name>A0ABD0SDN4_LOXSC</name>
<dbReference type="EMBL" id="JBEDNZ010000023">
    <property type="protein sequence ID" value="KAL0812148.1"/>
    <property type="molecule type" value="Genomic_DNA"/>
</dbReference>